<evidence type="ECO:0000313" key="3">
    <source>
        <dbReference type="Proteomes" id="UP001465755"/>
    </source>
</evidence>
<dbReference type="InterPro" id="IPR036047">
    <property type="entry name" value="F-box-like_dom_sf"/>
</dbReference>
<dbReference type="AlphaFoldDB" id="A0AAW1PTA6"/>
<evidence type="ECO:0000313" key="2">
    <source>
        <dbReference type="EMBL" id="KAK9811182.1"/>
    </source>
</evidence>
<dbReference type="SUPFAM" id="SSF52047">
    <property type="entry name" value="RNI-like"/>
    <property type="match status" value="1"/>
</dbReference>
<keyword evidence="3" id="KW-1185">Reference proteome</keyword>
<dbReference type="Proteomes" id="UP001465755">
    <property type="component" value="Unassembled WGS sequence"/>
</dbReference>
<dbReference type="SUPFAM" id="SSF81383">
    <property type="entry name" value="F-box domain"/>
    <property type="match status" value="1"/>
</dbReference>
<name>A0AAW1PTA6_9CHLO</name>
<dbReference type="InterPro" id="IPR001810">
    <property type="entry name" value="F-box_dom"/>
</dbReference>
<comment type="caution">
    <text evidence="2">The sequence shown here is derived from an EMBL/GenBank/DDBJ whole genome shotgun (WGS) entry which is preliminary data.</text>
</comment>
<protein>
    <recommendedName>
        <fullName evidence="1">F-box domain-containing protein</fullName>
    </recommendedName>
</protein>
<gene>
    <name evidence="2" type="ORF">WJX73_008631</name>
</gene>
<reference evidence="2 3" key="1">
    <citation type="journal article" date="2024" name="Nat. Commun.">
        <title>Phylogenomics reveals the evolutionary origins of lichenization in chlorophyte algae.</title>
        <authorList>
            <person name="Puginier C."/>
            <person name="Libourel C."/>
            <person name="Otte J."/>
            <person name="Skaloud P."/>
            <person name="Haon M."/>
            <person name="Grisel S."/>
            <person name="Petersen M."/>
            <person name="Berrin J.G."/>
            <person name="Delaux P.M."/>
            <person name="Dal Grande F."/>
            <person name="Keller J."/>
        </authorList>
    </citation>
    <scope>NUCLEOTIDE SEQUENCE [LARGE SCALE GENOMIC DNA]</scope>
    <source>
        <strain evidence="2 3">SAG 2036</strain>
    </source>
</reference>
<dbReference type="Pfam" id="PF12937">
    <property type="entry name" value="F-box-like"/>
    <property type="match status" value="1"/>
</dbReference>
<evidence type="ECO:0000259" key="1">
    <source>
        <dbReference type="Pfam" id="PF12937"/>
    </source>
</evidence>
<dbReference type="Gene3D" id="1.20.1280.50">
    <property type="match status" value="1"/>
</dbReference>
<dbReference type="EMBL" id="JALJOQ010000011">
    <property type="protein sequence ID" value="KAK9811182.1"/>
    <property type="molecule type" value="Genomic_DNA"/>
</dbReference>
<organism evidence="2 3">
    <name type="scientific">Symbiochloris irregularis</name>
    <dbReference type="NCBI Taxonomy" id="706552"/>
    <lineage>
        <taxon>Eukaryota</taxon>
        <taxon>Viridiplantae</taxon>
        <taxon>Chlorophyta</taxon>
        <taxon>core chlorophytes</taxon>
        <taxon>Trebouxiophyceae</taxon>
        <taxon>Trebouxiales</taxon>
        <taxon>Trebouxiaceae</taxon>
        <taxon>Symbiochloris</taxon>
    </lineage>
</organism>
<feature type="domain" description="F-box" evidence="1">
    <location>
        <begin position="17"/>
        <end position="49"/>
    </location>
</feature>
<sequence length="308" mass="34558">MQGTHSKERPQWHSLAPELLVDVFKHLNMRDKMRAETSCRSWHRVLTSPQNCELWSPRKIDLENMSSFLTEQLPLGGYLSFSERLLPMGRTSERRWLQTHSQGCVLHLTTLWCSTCNSEEHTACEKHADNSRVEMISAGFAMLVAALQGLRVDVCVRLSCKSQLEGQDSEATLQHVDWSPLIWLTCLTLDTTRGSLSAASTVPNLERLTLSEVLGRPDQRALQHMSNLTCLSFISFSGTDMLEEEMGILRNQASLRSLHIEWLPDSSYELFAGGVTGLCCALGRLTMLTSLVMNHAGYPGFNPAHLRA</sequence>
<accession>A0AAW1PTA6</accession>
<proteinExistence type="predicted"/>